<dbReference type="SUPFAM" id="SSF52540">
    <property type="entry name" value="P-loop containing nucleoside triphosphate hydrolases"/>
    <property type="match status" value="1"/>
</dbReference>
<sequence length="214" mass="24226">MMLSVSQQFSPTDLLRKMITKRKGSEPTTRDLGDLIIELKGLLSTQRYLIILDDVWVADLWHQYLKHALPDAGNGSRVLMTSRLIKVAQSADSIMKPYELEFLNEEDSCNLLIKKALPCQKPGEKCPNDLYELVTALSTKCKGLPLALIVLGGILSTKDPYPAWENVLKTMDWCYDGEDCINILAMSYEDMPYSSHVFCILLYFPKTMRSLQGI</sequence>
<dbReference type="Gene3D" id="1.10.8.430">
    <property type="entry name" value="Helical domain of apoptotic protease-activating factors"/>
    <property type="match status" value="1"/>
</dbReference>
<evidence type="ECO:0000313" key="3">
    <source>
        <dbReference type="Proteomes" id="UP001210211"/>
    </source>
</evidence>
<dbReference type="PRINTS" id="PR00364">
    <property type="entry name" value="DISEASERSIST"/>
</dbReference>
<dbReference type="PANTHER" id="PTHR36766:SF30">
    <property type="entry name" value="TIR-NBS TYPE DISEASE RESISTANCE PROTEIN-RELATED"/>
    <property type="match status" value="1"/>
</dbReference>
<dbReference type="InterPro" id="IPR027417">
    <property type="entry name" value="P-loop_NTPase"/>
</dbReference>
<protein>
    <recommendedName>
        <fullName evidence="1">NB-ARC domain-containing protein</fullName>
    </recommendedName>
</protein>
<dbReference type="InterPro" id="IPR002182">
    <property type="entry name" value="NB-ARC"/>
</dbReference>
<evidence type="ECO:0000313" key="2">
    <source>
        <dbReference type="EMBL" id="KAJ3684342.1"/>
    </source>
</evidence>
<keyword evidence="3" id="KW-1185">Reference proteome</keyword>
<dbReference type="InterPro" id="IPR042197">
    <property type="entry name" value="Apaf_helical"/>
</dbReference>
<dbReference type="Proteomes" id="UP001210211">
    <property type="component" value="Unassembled WGS sequence"/>
</dbReference>
<dbReference type="AlphaFoldDB" id="A0AAD5W8X3"/>
<dbReference type="GO" id="GO:0043531">
    <property type="term" value="F:ADP binding"/>
    <property type="evidence" value="ECO:0007669"/>
    <property type="project" value="InterPro"/>
</dbReference>
<dbReference type="EMBL" id="JAMRDG010000002">
    <property type="protein sequence ID" value="KAJ3684342.1"/>
    <property type="molecule type" value="Genomic_DNA"/>
</dbReference>
<proteinExistence type="predicted"/>
<gene>
    <name evidence="2" type="ORF">LUZ61_013506</name>
</gene>
<organism evidence="2 3">
    <name type="scientific">Rhynchospora tenuis</name>
    <dbReference type="NCBI Taxonomy" id="198213"/>
    <lineage>
        <taxon>Eukaryota</taxon>
        <taxon>Viridiplantae</taxon>
        <taxon>Streptophyta</taxon>
        <taxon>Embryophyta</taxon>
        <taxon>Tracheophyta</taxon>
        <taxon>Spermatophyta</taxon>
        <taxon>Magnoliopsida</taxon>
        <taxon>Liliopsida</taxon>
        <taxon>Poales</taxon>
        <taxon>Cyperaceae</taxon>
        <taxon>Cyperoideae</taxon>
        <taxon>Rhynchosporeae</taxon>
        <taxon>Rhynchospora</taxon>
    </lineage>
</organism>
<accession>A0AAD5W8X3</accession>
<evidence type="ECO:0000259" key="1">
    <source>
        <dbReference type="Pfam" id="PF00931"/>
    </source>
</evidence>
<reference evidence="2 3" key="1">
    <citation type="journal article" date="2022" name="Cell">
        <title>Repeat-based holocentromeres influence genome architecture and karyotype evolution.</title>
        <authorList>
            <person name="Hofstatter P.G."/>
            <person name="Thangavel G."/>
            <person name="Lux T."/>
            <person name="Neumann P."/>
            <person name="Vondrak T."/>
            <person name="Novak P."/>
            <person name="Zhang M."/>
            <person name="Costa L."/>
            <person name="Castellani M."/>
            <person name="Scott A."/>
            <person name="Toegelov H."/>
            <person name="Fuchs J."/>
            <person name="Mata-Sucre Y."/>
            <person name="Dias Y."/>
            <person name="Vanzela A.L.L."/>
            <person name="Huettel B."/>
            <person name="Almeida C.C.S."/>
            <person name="Simkova H."/>
            <person name="Souza G."/>
            <person name="Pedrosa-Harand A."/>
            <person name="Macas J."/>
            <person name="Mayer K.F.X."/>
            <person name="Houben A."/>
            <person name="Marques A."/>
        </authorList>
    </citation>
    <scope>NUCLEOTIDE SEQUENCE [LARGE SCALE GENOMIC DNA]</scope>
    <source>
        <strain evidence="2">RhyTen1mFocal</strain>
    </source>
</reference>
<comment type="caution">
    <text evidence="2">The sequence shown here is derived from an EMBL/GenBank/DDBJ whole genome shotgun (WGS) entry which is preliminary data.</text>
</comment>
<feature type="domain" description="NB-ARC" evidence="1">
    <location>
        <begin position="3"/>
        <end position="118"/>
    </location>
</feature>
<dbReference type="PANTHER" id="PTHR36766">
    <property type="entry name" value="PLANT BROAD-SPECTRUM MILDEW RESISTANCE PROTEIN RPW8"/>
    <property type="match status" value="1"/>
</dbReference>
<dbReference type="Gene3D" id="3.40.50.300">
    <property type="entry name" value="P-loop containing nucleotide triphosphate hydrolases"/>
    <property type="match status" value="1"/>
</dbReference>
<name>A0AAD5W8X3_9POAL</name>
<dbReference type="Pfam" id="PF00931">
    <property type="entry name" value="NB-ARC"/>
    <property type="match status" value="1"/>
</dbReference>